<accession>A0A1I5UVL9</accession>
<feature type="transmembrane region" description="Helical" evidence="1">
    <location>
        <begin position="39"/>
        <end position="59"/>
    </location>
</feature>
<keyword evidence="1" id="KW-0812">Transmembrane</keyword>
<keyword evidence="1" id="KW-0472">Membrane</keyword>
<keyword evidence="3" id="KW-1185">Reference proteome</keyword>
<sequence>MENEQKANEVFIVGDKKFTNEDEATRYEMRHKKADRVDFFADLTDILFYPFVLLGKWIIKLFFS</sequence>
<name>A0A1I5UVL9_9BACI</name>
<evidence type="ECO:0000256" key="1">
    <source>
        <dbReference type="SAM" id="Phobius"/>
    </source>
</evidence>
<dbReference type="EMBL" id="FOXU01000001">
    <property type="protein sequence ID" value="SFP99077.1"/>
    <property type="molecule type" value="Genomic_DNA"/>
</dbReference>
<dbReference type="RefSeq" id="WP_093533960.1">
    <property type="nucleotide sequence ID" value="NZ_FOXU01000001.1"/>
</dbReference>
<gene>
    <name evidence="2" type="ORF">SAMN05421670_0553</name>
</gene>
<dbReference type="Proteomes" id="UP000198734">
    <property type="component" value="Unassembled WGS sequence"/>
</dbReference>
<protein>
    <submittedName>
        <fullName evidence="2">Uncharacterized protein</fullName>
    </submittedName>
</protein>
<proteinExistence type="predicted"/>
<dbReference type="AlphaFoldDB" id="A0A1I5UVL9"/>
<reference evidence="3" key="1">
    <citation type="submission" date="2016-10" db="EMBL/GenBank/DDBJ databases">
        <authorList>
            <person name="Varghese N."/>
            <person name="Submissions S."/>
        </authorList>
    </citation>
    <scope>NUCLEOTIDE SEQUENCE [LARGE SCALE GENOMIC DNA]</scope>
    <source>
        <strain evidence="3">DSM 11706</strain>
    </source>
</reference>
<keyword evidence="1" id="KW-1133">Transmembrane helix</keyword>
<organism evidence="2 3">
    <name type="scientific">Psychrobacillus psychrotolerans</name>
    <dbReference type="NCBI Taxonomy" id="126156"/>
    <lineage>
        <taxon>Bacteria</taxon>
        <taxon>Bacillati</taxon>
        <taxon>Bacillota</taxon>
        <taxon>Bacilli</taxon>
        <taxon>Bacillales</taxon>
        <taxon>Bacillaceae</taxon>
        <taxon>Psychrobacillus</taxon>
    </lineage>
</organism>
<evidence type="ECO:0000313" key="2">
    <source>
        <dbReference type="EMBL" id="SFP99077.1"/>
    </source>
</evidence>
<evidence type="ECO:0000313" key="3">
    <source>
        <dbReference type="Proteomes" id="UP000198734"/>
    </source>
</evidence>